<dbReference type="AlphaFoldDB" id="A0A4Q9M9R5"/>
<dbReference type="EMBL" id="ML143522">
    <property type="protein sequence ID" value="TBU22918.1"/>
    <property type="molecule type" value="Genomic_DNA"/>
</dbReference>
<gene>
    <name evidence="1" type="ORF">BD311DRAFT_675036</name>
</gene>
<dbReference type="OrthoDB" id="3017409at2759"/>
<evidence type="ECO:0000313" key="1">
    <source>
        <dbReference type="EMBL" id="TBU22918.1"/>
    </source>
</evidence>
<accession>A0A4Q9M9R5</accession>
<protein>
    <submittedName>
        <fullName evidence="1">Uncharacterized protein</fullName>
    </submittedName>
</protein>
<organism evidence="1">
    <name type="scientific">Dichomitus squalens</name>
    <dbReference type="NCBI Taxonomy" id="114155"/>
    <lineage>
        <taxon>Eukaryota</taxon>
        <taxon>Fungi</taxon>
        <taxon>Dikarya</taxon>
        <taxon>Basidiomycota</taxon>
        <taxon>Agaricomycotina</taxon>
        <taxon>Agaricomycetes</taxon>
        <taxon>Polyporales</taxon>
        <taxon>Polyporaceae</taxon>
        <taxon>Dichomitus</taxon>
    </lineage>
</organism>
<dbReference type="Proteomes" id="UP000292957">
    <property type="component" value="Unassembled WGS sequence"/>
</dbReference>
<sequence length="89" mass="10106">MDLDVPLTPPLRIHTIRVQQISSEVAQKRLDSFLHRFRTRSLAKNSGETTTSVQLQKLADALNEEHTHICQVTDSRLARAECSHTWGTL</sequence>
<reference evidence="1" key="1">
    <citation type="submission" date="2019-01" db="EMBL/GenBank/DDBJ databases">
        <title>Draft genome sequences of three monokaryotic isolates of the white-rot basidiomycete fungus Dichomitus squalens.</title>
        <authorList>
            <consortium name="DOE Joint Genome Institute"/>
            <person name="Lopez S.C."/>
            <person name="Andreopoulos B."/>
            <person name="Pangilinan J."/>
            <person name="Lipzen A."/>
            <person name="Riley R."/>
            <person name="Ahrendt S."/>
            <person name="Ng V."/>
            <person name="Barry K."/>
            <person name="Daum C."/>
            <person name="Grigoriev I.V."/>
            <person name="Hilden K.S."/>
            <person name="Makela M.R."/>
            <person name="de Vries R.P."/>
        </authorList>
    </citation>
    <scope>NUCLEOTIDE SEQUENCE [LARGE SCALE GENOMIC DNA]</scope>
    <source>
        <strain evidence="1">OM18370.1</strain>
    </source>
</reference>
<name>A0A4Q9M9R5_9APHY</name>
<proteinExistence type="predicted"/>